<gene>
    <name evidence="16" type="ORF">LOTGIDRAFT_166867</name>
</gene>
<dbReference type="Proteomes" id="UP000030746">
    <property type="component" value="Unassembled WGS sequence"/>
</dbReference>
<evidence type="ECO:0000313" key="17">
    <source>
        <dbReference type="Proteomes" id="UP000030746"/>
    </source>
</evidence>
<dbReference type="Pfam" id="PF00060">
    <property type="entry name" value="Lig_chan"/>
    <property type="match status" value="1"/>
</dbReference>
<dbReference type="SMART" id="SM00079">
    <property type="entry name" value="PBPe"/>
    <property type="match status" value="1"/>
</dbReference>
<dbReference type="EMBL" id="KB202990">
    <property type="protein sequence ID" value="ESO86865.1"/>
    <property type="molecule type" value="Genomic_DNA"/>
</dbReference>
<keyword evidence="10" id="KW-0325">Glycoprotein</keyword>
<keyword evidence="2" id="KW-0813">Transport</keyword>
<accession>V3ZWB4</accession>
<evidence type="ECO:0000256" key="10">
    <source>
        <dbReference type="ARBA" id="ARBA00023180"/>
    </source>
</evidence>
<evidence type="ECO:0000256" key="3">
    <source>
        <dbReference type="ARBA" id="ARBA00022475"/>
    </source>
</evidence>
<organism evidence="16 17">
    <name type="scientific">Lottia gigantea</name>
    <name type="common">Giant owl limpet</name>
    <dbReference type="NCBI Taxonomy" id="225164"/>
    <lineage>
        <taxon>Eukaryota</taxon>
        <taxon>Metazoa</taxon>
        <taxon>Spiralia</taxon>
        <taxon>Lophotrochozoa</taxon>
        <taxon>Mollusca</taxon>
        <taxon>Gastropoda</taxon>
        <taxon>Patellogastropoda</taxon>
        <taxon>Lottioidea</taxon>
        <taxon>Lottiidae</taxon>
        <taxon>Lottia</taxon>
    </lineage>
</organism>
<dbReference type="RefSeq" id="XP_009062556.1">
    <property type="nucleotide sequence ID" value="XM_009064308.1"/>
</dbReference>
<keyword evidence="17" id="KW-1185">Reference proteome</keyword>
<dbReference type="CTD" id="20240461"/>
<dbReference type="FunFam" id="1.10.287.70:FF:000143">
    <property type="entry name" value="Probable glutamate receptor"/>
    <property type="match status" value="1"/>
</dbReference>
<dbReference type="FunFam" id="3.40.190.10:FF:000078">
    <property type="entry name" value="glutamate receptor ionotropic, NMDA 3B"/>
    <property type="match status" value="1"/>
</dbReference>
<dbReference type="PANTHER" id="PTHR42643:SF24">
    <property type="entry name" value="IONOTROPIC RECEPTOR 60A"/>
    <property type="match status" value="1"/>
</dbReference>
<dbReference type="HOGENOM" id="CLU_007257_10_0_1"/>
<dbReference type="SMART" id="SM00918">
    <property type="entry name" value="Lig_chan-Glu_bd"/>
    <property type="match status" value="1"/>
</dbReference>
<feature type="domain" description="Ionotropic glutamate receptor L-glutamate and glycine-binding" evidence="15">
    <location>
        <begin position="401"/>
        <end position="460"/>
    </location>
</feature>
<dbReference type="SUPFAM" id="SSF53850">
    <property type="entry name" value="Periplasmic binding protein-like II"/>
    <property type="match status" value="1"/>
</dbReference>
<keyword evidence="6" id="KW-0175">Coiled coil</keyword>
<evidence type="ECO:0000256" key="7">
    <source>
        <dbReference type="ARBA" id="ARBA00023065"/>
    </source>
</evidence>
<evidence type="ECO:0000256" key="13">
    <source>
        <dbReference type="SAM" id="Phobius"/>
    </source>
</evidence>
<evidence type="ECO:0000256" key="6">
    <source>
        <dbReference type="ARBA" id="ARBA00023054"/>
    </source>
</evidence>
<evidence type="ECO:0000259" key="14">
    <source>
        <dbReference type="SMART" id="SM00079"/>
    </source>
</evidence>
<evidence type="ECO:0000259" key="15">
    <source>
        <dbReference type="SMART" id="SM00918"/>
    </source>
</evidence>
<evidence type="ECO:0000256" key="9">
    <source>
        <dbReference type="ARBA" id="ARBA00023170"/>
    </source>
</evidence>
<reference evidence="16 17" key="1">
    <citation type="journal article" date="2013" name="Nature">
        <title>Insights into bilaterian evolution from three spiralian genomes.</title>
        <authorList>
            <person name="Simakov O."/>
            <person name="Marletaz F."/>
            <person name="Cho S.J."/>
            <person name="Edsinger-Gonzales E."/>
            <person name="Havlak P."/>
            <person name="Hellsten U."/>
            <person name="Kuo D.H."/>
            <person name="Larsson T."/>
            <person name="Lv J."/>
            <person name="Arendt D."/>
            <person name="Savage R."/>
            <person name="Osoegawa K."/>
            <person name="de Jong P."/>
            <person name="Grimwood J."/>
            <person name="Chapman J.A."/>
            <person name="Shapiro H."/>
            <person name="Aerts A."/>
            <person name="Otillar R.P."/>
            <person name="Terry A.Y."/>
            <person name="Boore J.L."/>
            <person name="Grigoriev I.V."/>
            <person name="Lindberg D.R."/>
            <person name="Seaver E.C."/>
            <person name="Weisblat D.A."/>
            <person name="Putnam N.H."/>
            <person name="Rokhsar D.S."/>
        </authorList>
    </citation>
    <scope>NUCLEOTIDE SEQUENCE [LARGE SCALE GENOMIC DNA]</scope>
</reference>
<dbReference type="Gene3D" id="3.40.190.10">
    <property type="entry name" value="Periplasmic binding protein-like II"/>
    <property type="match status" value="1"/>
</dbReference>
<keyword evidence="5 13" id="KW-1133">Transmembrane helix</keyword>
<evidence type="ECO:0000256" key="8">
    <source>
        <dbReference type="ARBA" id="ARBA00023136"/>
    </source>
</evidence>
<dbReference type="GO" id="GO:0043226">
    <property type="term" value="C:organelle"/>
    <property type="evidence" value="ECO:0007669"/>
    <property type="project" value="UniProtKB-ARBA"/>
</dbReference>
<dbReference type="KEGG" id="lgi:LOTGIDRAFT_166867"/>
<evidence type="ECO:0000256" key="12">
    <source>
        <dbReference type="ARBA" id="ARBA00023303"/>
    </source>
</evidence>
<dbReference type="GO" id="GO:0015276">
    <property type="term" value="F:ligand-gated monoatomic ion channel activity"/>
    <property type="evidence" value="ECO:0007669"/>
    <property type="project" value="InterPro"/>
</dbReference>
<keyword evidence="8 13" id="KW-0472">Membrane</keyword>
<keyword evidence="11" id="KW-1071">Ligand-gated ion channel</keyword>
<proteinExistence type="predicted"/>
<feature type="transmembrane region" description="Helical" evidence="13">
    <location>
        <begin position="585"/>
        <end position="606"/>
    </location>
</feature>
<dbReference type="OrthoDB" id="9997229at2759"/>
<evidence type="ECO:0000313" key="16">
    <source>
        <dbReference type="EMBL" id="ESO86865.1"/>
    </source>
</evidence>
<evidence type="ECO:0000256" key="5">
    <source>
        <dbReference type="ARBA" id="ARBA00022989"/>
    </source>
</evidence>
<dbReference type="InterPro" id="IPR001320">
    <property type="entry name" value="Iontro_rcpt_C"/>
</dbReference>
<dbReference type="GO" id="GO:0050906">
    <property type="term" value="P:detection of stimulus involved in sensory perception"/>
    <property type="evidence" value="ECO:0007669"/>
    <property type="project" value="UniProtKB-ARBA"/>
</dbReference>
<dbReference type="Gene3D" id="1.10.287.70">
    <property type="match status" value="1"/>
</dbReference>
<dbReference type="OMA" id="NITIICH"/>
<dbReference type="PANTHER" id="PTHR42643">
    <property type="entry name" value="IONOTROPIC RECEPTOR 20A-RELATED"/>
    <property type="match status" value="1"/>
</dbReference>
<dbReference type="InterPro" id="IPR052192">
    <property type="entry name" value="Insect_Ionotropic_Sensory_Rcpt"/>
</dbReference>
<evidence type="ECO:0000256" key="2">
    <source>
        <dbReference type="ARBA" id="ARBA00022448"/>
    </source>
</evidence>
<keyword evidence="12" id="KW-0407">Ion channel</keyword>
<comment type="subcellular location">
    <subcellularLocation>
        <location evidence="1">Cell membrane</location>
        <topology evidence="1">Multi-pass membrane protein</topology>
    </subcellularLocation>
</comment>
<evidence type="ECO:0000256" key="11">
    <source>
        <dbReference type="ARBA" id="ARBA00023286"/>
    </source>
</evidence>
<feature type="transmembrane region" description="Helical" evidence="13">
    <location>
        <begin position="771"/>
        <end position="791"/>
    </location>
</feature>
<dbReference type="Pfam" id="PF10613">
    <property type="entry name" value="Lig_chan-Glu_bd"/>
    <property type="match status" value="1"/>
</dbReference>
<feature type="domain" description="Ionotropic glutamate receptor C-terminal" evidence="14">
    <location>
        <begin position="391"/>
        <end position="748"/>
    </location>
</feature>
<dbReference type="AlphaFoldDB" id="V3ZWB4"/>
<evidence type="ECO:0008006" key="18">
    <source>
        <dbReference type="Google" id="ProtNLM"/>
    </source>
</evidence>
<sequence>MSKAATSPYMDSGKVSIDPCMKINCTGYNVTSFHVDIVWFTSSVHEPFSVLTAASSMYNTSDMLIVNDDIDFLLQQAQRLRIPESPIIRFPRQRNPNKWREEKGLAPILEEETRKRKTKLTASDFEFCDSEEAMTRGEKDILYSIITNLDWTRLVIICDVYTGLSFASDENPPEQATKHETMMLAEELSTTGIKFTILTINNTESHYLPYPGLSATYNLFNREELNVVLMCSLGCVRLILHEANNFDLTNDNKTSIRHDSKWLISNYGYDQDFLENSGITIDNIAALTGPSYHECYTTSIKQVLPYVIEAALEKIDDEPELEYSGHVTVDGYLKSEIISILKNPSIKTKPCIGTLLWKPGFTRAVSNIVQGTEIDYSAIFPNTKFGFNQRLFQVATLAWSPFMIKKEVNGSAEYSGLCMDLLLELAVSLNFTFKMVEPPDGEWGRFRDGEWTGLIGQVAKHESDMVLAAVTVSNEREAVMDFTFPYYFGYSVVFFRKPDPNSDKWYTLLAPFSWQVLLCIFCSVLGVGVLLYYIECINPFYTALYPKRKKTSIQRTLWYLYGALLSHGGHTMPESASGRMLLSTWWLFCMVCAATYSGNLIAFLTVGTKKVPFNTLDEMVNSDYSWGYIQGSFLETLFKNSNLKTYQKVWEGVQKFSKDDPDHLHPDMNVHFDRMMNSEYAVIDDGSAIFSWSEQQCDINILNERFFPNHYALGLPNNSPFTGIFSDQMIKIYESGLLQIWEQNWWPKEKFCGGSLTNNSEPIDLLSLQSAFYVLGIGVFLALSMLGIEYLRQTFCLKKKKSNGLAPSEKLSEGF</sequence>
<evidence type="ECO:0000256" key="1">
    <source>
        <dbReference type="ARBA" id="ARBA00004651"/>
    </source>
</evidence>
<keyword evidence="4 13" id="KW-0812">Transmembrane</keyword>
<keyword evidence="3" id="KW-1003">Cell membrane</keyword>
<dbReference type="InterPro" id="IPR019594">
    <property type="entry name" value="Glu/Gly-bd"/>
</dbReference>
<evidence type="ECO:0000256" key="4">
    <source>
        <dbReference type="ARBA" id="ARBA00022692"/>
    </source>
</evidence>
<protein>
    <recommendedName>
        <fullName evidence="18">Ionotropic glutamate receptor C-terminal domain-containing protein</fullName>
    </recommendedName>
</protein>
<keyword evidence="7" id="KW-0406">Ion transport</keyword>
<dbReference type="GO" id="GO:0005886">
    <property type="term" value="C:plasma membrane"/>
    <property type="evidence" value="ECO:0007669"/>
    <property type="project" value="UniProtKB-SubCell"/>
</dbReference>
<feature type="transmembrane region" description="Helical" evidence="13">
    <location>
        <begin position="512"/>
        <end position="535"/>
    </location>
</feature>
<dbReference type="GeneID" id="20240461"/>
<keyword evidence="9" id="KW-0675">Receptor</keyword>
<name>V3ZWB4_LOTGI</name>